<evidence type="ECO:0000313" key="1">
    <source>
        <dbReference type="EMBL" id="KAL0955408.1"/>
    </source>
</evidence>
<sequence>MCFNVQQDDSEAGRFQIDPYLYQRRAEVLDTLHPTRVNRRLETRAIHDCKRRNGEGQEEVLAATSSNTGRAMQSVAEDVGAAPGHTNDPTQHSFVDVGPPPRYSVIEAADRQTYEVQQASATNHAFEHGQSSSGVPERRLAYLPSVVQTPDGPRHVLVPRFLPHSPTQSVLQLVDADDTPEHAPPRPCEGIFKKIVRHIRHIFSSSK</sequence>
<reference evidence="2" key="1">
    <citation type="submission" date="2024-06" db="EMBL/GenBank/DDBJ databases">
        <title>Multi-omics analyses provide insights into the biosynthesis of the anticancer antibiotic pleurotin in Hohenbuehelia grisea.</title>
        <authorList>
            <person name="Weaver J.A."/>
            <person name="Alberti F."/>
        </authorList>
    </citation>
    <scope>NUCLEOTIDE SEQUENCE [LARGE SCALE GENOMIC DNA]</scope>
    <source>
        <strain evidence="2">T-177</strain>
    </source>
</reference>
<dbReference type="EMBL" id="JASNQZ010000006">
    <property type="protein sequence ID" value="KAL0955408.1"/>
    <property type="molecule type" value="Genomic_DNA"/>
</dbReference>
<dbReference type="Proteomes" id="UP001556367">
    <property type="component" value="Unassembled WGS sequence"/>
</dbReference>
<organism evidence="1 2">
    <name type="scientific">Hohenbuehelia grisea</name>
    <dbReference type="NCBI Taxonomy" id="104357"/>
    <lineage>
        <taxon>Eukaryota</taxon>
        <taxon>Fungi</taxon>
        <taxon>Dikarya</taxon>
        <taxon>Basidiomycota</taxon>
        <taxon>Agaricomycotina</taxon>
        <taxon>Agaricomycetes</taxon>
        <taxon>Agaricomycetidae</taxon>
        <taxon>Agaricales</taxon>
        <taxon>Pleurotineae</taxon>
        <taxon>Pleurotaceae</taxon>
        <taxon>Hohenbuehelia</taxon>
    </lineage>
</organism>
<gene>
    <name evidence="1" type="ORF">HGRIS_001655</name>
</gene>
<evidence type="ECO:0000313" key="2">
    <source>
        <dbReference type="Proteomes" id="UP001556367"/>
    </source>
</evidence>
<protein>
    <submittedName>
        <fullName evidence="1">Uncharacterized protein</fullName>
    </submittedName>
</protein>
<proteinExistence type="predicted"/>
<accession>A0ABR3JJ15</accession>
<comment type="caution">
    <text evidence="1">The sequence shown here is derived from an EMBL/GenBank/DDBJ whole genome shotgun (WGS) entry which is preliminary data.</text>
</comment>
<name>A0ABR3JJ15_9AGAR</name>
<keyword evidence="2" id="KW-1185">Reference proteome</keyword>